<sequence>MECSNSTEDASETSGSFAIDPGCYHFGTCLAHECESRTQQFPLVLQCGLVRRSLPLPIEPGWIFLDRCAAPHLFIRSNAWCQNESCSDHIGAVRFTYAGRYCFSFETANRTPTTERHSLVMLLYIVMSVVLGWIGVALCQKVRMLRGVHRAPAQLGAAQIAVVPQQQQRVVKESGPLPILVEDPEGHMQFGLQCGAPGGDGNRSRDIEMQLLPLTTGPDSSLGSPTLADHTPGASTSQGES</sequence>
<dbReference type="Proteomes" id="UP000708148">
    <property type="component" value="Unassembled WGS sequence"/>
</dbReference>
<reference evidence="3" key="1">
    <citation type="submission" date="2020-12" db="EMBL/GenBank/DDBJ databases">
        <authorList>
            <person name="Iha C."/>
        </authorList>
    </citation>
    <scope>NUCLEOTIDE SEQUENCE</scope>
</reference>
<organism evidence="3 4">
    <name type="scientific">Ostreobium quekettii</name>
    <dbReference type="NCBI Taxonomy" id="121088"/>
    <lineage>
        <taxon>Eukaryota</taxon>
        <taxon>Viridiplantae</taxon>
        <taxon>Chlorophyta</taxon>
        <taxon>core chlorophytes</taxon>
        <taxon>Ulvophyceae</taxon>
        <taxon>TCBD clade</taxon>
        <taxon>Bryopsidales</taxon>
        <taxon>Ostreobineae</taxon>
        <taxon>Ostreobiaceae</taxon>
        <taxon>Ostreobium</taxon>
    </lineage>
</organism>
<protein>
    <submittedName>
        <fullName evidence="3">Uncharacterized protein</fullName>
    </submittedName>
</protein>
<comment type="caution">
    <text evidence="3">The sequence shown here is derived from an EMBL/GenBank/DDBJ whole genome shotgun (WGS) entry which is preliminary data.</text>
</comment>
<feature type="region of interest" description="Disordered" evidence="1">
    <location>
        <begin position="194"/>
        <end position="241"/>
    </location>
</feature>
<dbReference type="AlphaFoldDB" id="A0A8S1JG09"/>
<keyword evidence="4" id="KW-1185">Reference proteome</keyword>
<feature type="transmembrane region" description="Helical" evidence="2">
    <location>
        <begin position="119"/>
        <end position="139"/>
    </location>
</feature>
<evidence type="ECO:0000313" key="4">
    <source>
        <dbReference type="Proteomes" id="UP000708148"/>
    </source>
</evidence>
<evidence type="ECO:0000256" key="2">
    <source>
        <dbReference type="SAM" id="Phobius"/>
    </source>
</evidence>
<gene>
    <name evidence="3" type="ORF">OSTQU699_LOCUS10460</name>
</gene>
<keyword evidence="2" id="KW-0812">Transmembrane</keyword>
<accession>A0A8S1JG09</accession>
<name>A0A8S1JG09_9CHLO</name>
<proteinExistence type="predicted"/>
<evidence type="ECO:0000313" key="3">
    <source>
        <dbReference type="EMBL" id="CAD7705105.1"/>
    </source>
</evidence>
<keyword evidence="2" id="KW-1133">Transmembrane helix</keyword>
<keyword evidence="2" id="KW-0472">Membrane</keyword>
<evidence type="ECO:0000256" key="1">
    <source>
        <dbReference type="SAM" id="MobiDB-lite"/>
    </source>
</evidence>
<dbReference type="EMBL" id="CAJHUC010003020">
    <property type="protein sequence ID" value="CAD7705105.1"/>
    <property type="molecule type" value="Genomic_DNA"/>
</dbReference>